<dbReference type="CDD" id="cd19756">
    <property type="entry name" value="Bbox2"/>
    <property type="match status" value="1"/>
</dbReference>
<dbReference type="InterPro" id="IPR001870">
    <property type="entry name" value="B30.2/SPRY"/>
</dbReference>
<keyword evidence="1" id="KW-0479">Metal-binding</keyword>
<evidence type="ECO:0000256" key="5">
    <source>
        <dbReference type="SAM" id="Coils"/>
    </source>
</evidence>
<dbReference type="Proteomes" id="UP001155660">
    <property type="component" value="Chromosome A18"/>
</dbReference>
<dbReference type="AlphaFoldDB" id="A0A9Q9Z5G5"/>
<protein>
    <submittedName>
        <fullName evidence="10">E3 ubiquitin/ISG15 ligase TRIM25-like</fullName>
    </submittedName>
</protein>
<organism evidence="10">
    <name type="scientific">Cyprinus carpio</name>
    <name type="common">Common carp</name>
    <dbReference type="NCBI Taxonomy" id="7962"/>
    <lineage>
        <taxon>Eukaryota</taxon>
        <taxon>Metazoa</taxon>
        <taxon>Chordata</taxon>
        <taxon>Craniata</taxon>
        <taxon>Vertebrata</taxon>
        <taxon>Euteleostomi</taxon>
        <taxon>Actinopterygii</taxon>
        <taxon>Neopterygii</taxon>
        <taxon>Teleostei</taxon>
        <taxon>Ostariophysi</taxon>
        <taxon>Cypriniformes</taxon>
        <taxon>Cyprinidae</taxon>
        <taxon>Cyprininae</taxon>
        <taxon>Cyprinus</taxon>
    </lineage>
</organism>
<feature type="coiled-coil region" evidence="5">
    <location>
        <begin position="343"/>
        <end position="399"/>
    </location>
</feature>
<dbReference type="GO" id="GO:0008270">
    <property type="term" value="F:zinc ion binding"/>
    <property type="evidence" value="ECO:0007669"/>
    <property type="project" value="UniProtKB-KW"/>
</dbReference>
<feature type="compositionally biased region" description="Polar residues" evidence="6">
    <location>
        <begin position="133"/>
        <end position="157"/>
    </location>
</feature>
<evidence type="ECO:0000256" key="2">
    <source>
        <dbReference type="ARBA" id="ARBA00022771"/>
    </source>
</evidence>
<evidence type="ECO:0000313" key="10">
    <source>
        <dbReference type="RefSeq" id="XP_042631745.1"/>
    </source>
</evidence>
<gene>
    <name evidence="10" type="primary">LOC109066280</name>
</gene>
<dbReference type="InterPro" id="IPR018957">
    <property type="entry name" value="Znf_C3HC4_RING-type"/>
</dbReference>
<dbReference type="PANTHER" id="PTHR25465">
    <property type="entry name" value="B-BOX DOMAIN CONTAINING"/>
    <property type="match status" value="1"/>
</dbReference>
<dbReference type="Pfam" id="PF00643">
    <property type="entry name" value="zf-B_box"/>
    <property type="match status" value="1"/>
</dbReference>
<keyword evidence="2 4" id="KW-0863">Zinc-finger</keyword>
<dbReference type="InterPro" id="IPR051051">
    <property type="entry name" value="E3_ubiq-ligase_TRIM/RNF"/>
</dbReference>
<keyword evidence="3" id="KW-0862">Zinc</keyword>
<dbReference type="InterPro" id="IPR006574">
    <property type="entry name" value="PRY"/>
</dbReference>
<dbReference type="GO" id="GO:0005737">
    <property type="term" value="C:cytoplasm"/>
    <property type="evidence" value="ECO:0007669"/>
    <property type="project" value="UniProtKB-ARBA"/>
</dbReference>
<evidence type="ECO:0000259" key="7">
    <source>
        <dbReference type="PROSITE" id="PS50089"/>
    </source>
</evidence>
<dbReference type="RefSeq" id="XP_042631745.1">
    <property type="nucleotide sequence ID" value="XM_042775811.1"/>
</dbReference>
<reference evidence="10" key="1">
    <citation type="submission" date="2025-08" db="UniProtKB">
        <authorList>
            <consortium name="RefSeq"/>
        </authorList>
    </citation>
    <scope>IDENTIFICATION</scope>
    <source>
        <tissue evidence="10">Muscle</tissue>
    </source>
</reference>
<evidence type="ECO:0000256" key="4">
    <source>
        <dbReference type="PROSITE-ProRule" id="PRU00024"/>
    </source>
</evidence>
<dbReference type="InterPro" id="IPR001841">
    <property type="entry name" value="Znf_RING"/>
</dbReference>
<dbReference type="PROSITE" id="PS50089">
    <property type="entry name" value="ZF_RING_2"/>
    <property type="match status" value="1"/>
</dbReference>
<dbReference type="GeneID" id="109066280"/>
<dbReference type="KEGG" id="ccar:109066280"/>
<dbReference type="Pfam" id="PF00622">
    <property type="entry name" value="SPRY"/>
    <property type="match status" value="1"/>
</dbReference>
<feature type="compositionally biased region" description="Polar residues" evidence="6">
    <location>
        <begin position="173"/>
        <end position="203"/>
    </location>
</feature>
<dbReference type="SMART" id="SM00449">
    <property type="entry name" value="SPRY"/>
    <property type="match status" value="1"/>
</dbReference>
<sequence>MGASNDKPLKCPLCYEECREQVTLACAHSFCRACIRELWSGSQTGPYYCPECRYEYQHLPDYTDGASTSTDASNTHWPFGKKLYDLHSKKWHGKRKFSSAFHSATSHNSISHYDSDEDSSTPQKRKAAADECSSGSQSPSVFGGTTSTHDTSSQRTPPETDEITPPQLESPPERNTSSPQQDQHAAASCSDTGSPRTRNTPQGEKNPLPAVSATSHTPGKQKEPLRISATSSDRLSRSSSVPCHYCPSSEQKVAVKTCLVCGASMCSEHLRAHLEKPVFQSHPLVNAVEDVSLWRCQEHQEMNRIYCRSCAVSVCTVCSLVGSHKGHECISIREAEQELRGSLKDEMHKIQNTEKSIQEKLSELSEKKRGVQAGLEDVRAAVLQQYQAMQVALEQEQEQALLCVTQEEDRVLGSIEQQLDTLQGALISSQSILNTLQGMTSAEGASQYQDQAFIMEYSKMAGQLTELSDPVQNLDSPEEMNHNRLDCLNDWTERRLETVLISLPHRDPFRLLYGISPTLDPDTVHPKLLLSDENRTVQYSETQQDYPEQESRFNIFPQVLGSRAIDGGRCYWEVEVPLDEGRWKVGVCDGQIGRKGQKDICRIGFYPNSWCLIYEKGKVEALHDKVASPVCSTELWKIGVLLNFDEGRLSFYSVAREGSLSLLYSFEHTFTEPLYPALAVSKTQIIIFCDIFTKTTDWILILPLLFLLPPTRLSALCIEREPGVSASKPSAPAVVCSIATVDDFQNLQSIQRISLELTTLLAETTC</sequence>
<dbReference type="Pfam" id="PF13765">
    <property type="entry name" value="PRY"/>
    <property type="match status" value="1"/>
</dbReference>
<dbReference type="OrthoDB" id="6105938at2759"/>
<dbReference type="SMART" id="SM00336">
    <property type="entry name" value="BBOX"/>
    <property type="match status" value="2"/>
</dbReference>
<dbReference type="PANTHER" id="PTHR25465:SF35">
    <property type="entry name" value="E3 UBIQUITIN_ISG15 LIGASE TRIM25-RELATED"/>
    <property type="match status" value="1"/>
</dbReference>
<dbReference type="SMR" id="A0A9Q9Z5G5"/>
<feature type="compositionally biased region" description="Low complexity" evidence="6">
    <location>
        <begin position="228"/>
        <end position="240"/>
    </location>
</feature>
<evidence type="ECO:0000259" key="9">
    <source>
        <dbReference type="PROSITE" id="PS50188"/>
    </source>
</evidence>
<feature type="domain" description="B30.2/SPRY" evidence="9">
    <location>
        <begin position="497"/>
        <end position="696"/>
    </location>
</feature>
<dbReference type="SMART" id="SM00184">
    <property type="entry name" value="RING"/>
    <property type="match status" value="1"/>
</dbReference>
<evidence type="ECO:0000256" key="1">
    <source>
        <dbReference type="ARBA" id="ARBA00022723"/>
    </source>
</evidence>
<keyword evidence="5" id="KW-0175">Coiled coil</keyword>
<evidence type="ECO:0000256" key="3">
    <source>
        <dbReference type="ARBA" id="ARBA00022833"/>
    </source>
</evidence>
<dbReference type="SMART" id="SM00589">
    <property type="entry name" value="PRY"/>
    <property type="match status" value="1"/>
</dbReference>
<dbReference type="PROSITE" id="PS50119">
    <property type="entry name" value="ZF_BBOX"/>
    <property type="match status" value="1"/>
</dbReference>
<dbReference type="InterPro" id="IPR000315">
    <property type="entry name" value="Znf_B-box"/>
</dbReference>
<dbReference type="InterPro" id="IPR003877">
    <property type="entry name" value="SPRY_dom"/>
</dbReference>
<evidence type="ECO:0000259" key="8">
    <source>
        <dbReference type="PROSITE" id="PS50119"/>
    </source>
</evidence>
<accession>A0A9Q9Z5G5</accession>
<feature type="domain" description="B box-type" evidence="8">
    <location>
        <begin position="296"/>
        <end position="332"/>
    </location>
</feature>
<dbReference type="CDD" id="cd19802">
    <property type="entry name" value="Bbox1_TRIM8-like"/>
    <property type="match status" value="1"/>
</dbReference>
<dbReference type="PROSITE" id="PS50188">
    <property type="entry name" value="B302_SPRY"/>
    <property type="match status" value="1"/>
</dbReference>
<proteinExistence type="predicted"/>
<feature type="region of interest" description="Disordered" evidence="6">
    <location>
        <begin position="106"/>
        <end position="241"/>
    </location>
</feature>
<dbReference type="InterPro" id="IPR017907">
    <property type="entry name" value="Znf_RING_CS"/>
</dbReference>
<name>A0A9Q9Z5G5_CYPCA</name>
<evidence type="ECO:0000256" key="6">
    <source>
        <dbReference type="SAM" id="MobiDB-lite"/>
    </source>
</evidence>
<feature type="domain" description="RING-type" evidence="7">
    <location>
        <begin position="11"/>
        <end position="53"/>
    </location>
</feature>
<dbReference type="Pfam" id="PF00097">
    <property type="entry name" value="zf-C3HC4"/>
    <property type="match status" value="1"/>
</dbReference>
<dbReference type="PROSITE" id="PS00518">
    <property type="entry name" value="ZF_RING_1"/>
    <property type="match status" value="1"/>
</dbReference>